<dbReference type="Pfam" id="PF19258">
    <property type="entry name" value="KxYKxGKxW_sig"/>
    <property type="match status" value="1"/>
</dbReference>
<organism evidence="3 4">
    <name type="scientific">Furfurilactobacillus milii</name>
    <dbReference type="NCBI Taxonomy" id="2888272"/>
    <lineage>
        <taxon>Bacteria</taxon>
        <taxon>Bacillati</taxon>
        <taxon>Bacillota</taxon>
        <taxon>Bacilli</taxon>
        <taxon>Lactobacillales</taxon>
        <taxon>Lactobacillaceae</taxon>
        <taxon>Furfurilactobacillus</taxon>
    </lineage>
</organism>
<comment type="caution">
    <text evidence="3">The sequence shown here is derived from an EMBL/GenBank/DDBJ whole genome shotgun (WGS) entry which is preliminary data.</text>
</comment>
<feature type="region of interest" description="Disordered" evidence="2">
    <location>
        <begin position="177"/>
        <end position="219"/>
    </location>
</feature>
<dbReference type="EMBL" id="WEZQ01000001">
    <property type="protein sequence ID" value="MYV16044.1"/>
    <property type="molecule type" value="Genomic_DNA"/>
</dbReference>
<accession>A0A6N9HZT5</accession>
<evidence type="ECO:0000313" key="4">
    <source>
        <dbReference type="Proteomes" id="UP000449209"/>
    </source>
</evidence>
<dbReference type="NCBIfam" id="TIGR03715">
    <property type="entry name" value="KxYKxGKxW"/>
    <property type="match status" value="1"/>
</dbReference>
<feature type="region of interest" description="Disordered" evidence="2">
    <location>
        <begin position="47"/>
        <end position="80"/>
    </location>
</feature>
<evidence type="ECO:0000313" key="3">
    <source>
        <dbReference type="EMBL" id="MYV16044.1"/>
    </source>
</evidence>
<dbReference type="InterPro" id="IPR022263">
    <property type="entry name" value="KxYKxGKxW"/>
</dbReference>
<dbReference type="OrthoDB" id="2329725at2"/>
<sequence length="876" mass="95646">MSKIQNSNRQEHIKMYKAGKFWLFAGIATFSLGLAVSTSKPTIAQADETPTTQAVTTKQTVSKTDSSASSSSSAQPAASSSMAQSVTTSIQTSSSSTVAITPQSTTPVIIQNSVPTVKSSQQSSNENATNVQDNQSNESVKNASQPTFSSSAAKSASANSTYEATSLKSKAFTSVANNDSNAATGKDGTEADSSANNALSNSIQSNNQSVNMRGTNSSDTVEPLKAVVNAAYNSGKQKAIQALTWNFYGGYAGNYDIKSWMGDVDASQLCSSFNGLSLNADGSINQDSDAKAKQRIATWVIDQTKNVNWTQLSSSDAFKAAYDEYNPLVLATDDEKNGYVDTLKSVFEGQLTANAYYLWLLNAISESDSSNFYGIDGYVDKFATLRSQMLTMESTFPIATNLATSFNAGFEAVIAAICANSTSIQKVDDFLNARVLTSFVDTDDSLIGNIASLYGTPEMNLSLVENQIFFGRSFPNHDYLWKTATVSDPNRQMPYSMTDTNNSFDNYNSLEKLVYRTVFDAYYSSLQNIVTQGVDAATKDALAGNSAALLTQRGNNNVTERAKEIMPQNYIQGNIRYDRSGLFMYSYGLAKMYLTGYNYSTQEGFPIGIGNTPINQEAKNTENGFKIVSPLDLAIYSTLTGKPYKYSINGSSLIVSKPFQIGKISNSNTDWLSNPIEKNMYEQIYEVAQQAKNDFLTDINAKVMNQQGSELILNDNILPSENNQGILTSSQYSFYKQNSYVYYKVFETLVETYLTNKSLGTLKQEIIKDADNYVAITHQNKGNVPFISFEKAQSVYTDLTVKINTSTNLKLNADRTYTGAYSNDNTGTVITPTAESNFNNIELSADISTSVQGVLQNEMKQEFEQEEKAAIMRLAK</sequence>
<feature type="region of interest" description="Disordered" evidence="2">
    <location>
        <begin position="114"/>
        <end position="156"/>
    </location>
</feature>
<feature type="compositionally biased region" description="Low complexity" evidence="2">
    <location>
        <begin position="193"/>
        <end position="211"/>
    </location>
</feature>
<feature type="compositionally biased region" description="Polar residues" evidence="2">
    <location>
        <begin position="114"/>
        <end position="148"/>
    </location>
</feature>
<reference evidence="3 4" key="1">
    <citation type="journal article" date="2019" name="Appl. Environ. Microbiol.">
        <title>Genetic determinants of hydroxycinnamic acid metabolism in heterofermentative lactobacilli.</title>
        <authorList>
            <person name="Gaur G."/>
            <person name="Oh J.H."/>
            <person name="Filannino P."/>
            <person name="Gobbetti M."/>
            <person name="van Pijkeren J.P."/>
            <person name="Ganzle M.G."/>
        </authorList>
    </citation>
    <scope>NUCLEOTIDE SEQUENCE [LARGE SCALE GENOMIC DNA]</scope>
    <source>
        <strain evidence="3 4">C5</strain>
    </source>
</reference>
<dbReference type="Proteomes" id="UP000449209">
    <property type="component" value="Unassembled WGS sequence"/>
</dbReference>
<protein>
    <submittedName>
        <fullName evidence="3">Uncharacterized protein</fullName>
    </submittedName>
</protein>
<dbReference type="AlphaFoldDB" id="A0A6N9HZT5"/>
<gene>
    <name evidence="3" type="ORF">GB993_00675</name>
</gene>
<dbReference type="RefSeq" id="WP_161002657.1">
    <property type="nucleotide sequence ID" value="NZ_WEZQ01000001.1"/>
</dbReference>
<name>A0A6N9HZT5_9LACO</name>
<feature type="compositionally biased region" description="Low complexity" evidence="2">
    <location>
        <begin position="49"/>
        <end position="80"/>
    </location>
</feature>
<proteinExistence type="predicted"/>
<keyword evidence="1" id="KW-0732">Signal</keyword>
<evidence type="ECO:0000256" key="1">
    <source>
        <dbReference type="ARBA" id="ARBA00022729"/>
    </source>
</evidence>
<evidence type="ECO:0000256" key="2">
    <source>
        <dbReference type="SAM" id="MobiDB-lite"/>
    </source>
</evidence>